<dbReference type="EMBL" id="JACGWJ010000022">
    <property type="protein sequence ID" value="KAL0330443.1"/>
    <property type="molecule type" value="Genomic_DNA"/>
</dbReference>
<sequence>MGGSSYFASLARRVREAEASSDAAYLKELYHRNDPETIMWIGLTKVSCLRHCTEVSTNEMLLSLQTLNIIFITNLFGGAPVTELPSHMKLQFA</sequence>
<accession>A0AAW2MJ67</accession>
<protein>
    <submittedName>
        <fullName evidence="1">Uncharacterized protein</fullName>
    </submittedName>
</protein>
<dbReference type="AlphaFoldDB" id="A0AAW2MJ67"/>
<reference evidence="1" key="1">
    <citation type="submission" date="2020-06" db="EMBL/GenBank/DDBJ databases">
        <authorList>
            <person name="Li T."/>
            <person name="Hu X."/>
            <person name="Zhang T."/>
            <person name="Song X."/>
            <person name="Zhang H."/>
            <person name="Dai N."/>
            <person name="Sheng W."/>
            <person name="Hou X."/>
            <person name="Wei L."/>
        </authorList>
    </citation>
    <scope>NUCLEOTIDE SEQUENCE</scope>
    <source>
        <strain evidence="1">G02</strain>
        <tissue evidence="1">Leaf</tissue>
    </source>
</reference>
<proteinExistence type="predicted"/>
<gene>
    <name evidence="1" type="ORF">Sradi_5031000</name>
</gene>
<organism evidence="1">
    <name type="scientific">Sesamum radiatum</name>
    <name type="common">Black benniseed</name>
    <dbReference type="NCBI Taxonomy" id="300843"/>
    <lineage>
        <taxon>Eukaryota</taxon>
        <taxon>Viridiplantae</taxon>
        <taxon>Streptophyta</taxon>
        <taxon>Embryophyta</taxon>
        <taxon>Tracheophyta</taxon>
        <taxon>Spermatophyta</taxon>
        <taxon>Magnoliopsida</taxon>
        <taxon>eudicotyledons</taxon>
        <taxon>Gunneridae</taxon>
        <taxon>Pentapetalae</taxon>
        <taxon>asterids</taxon>
        <taxon>lamiids</taxon>
        <taxon>Lamiales</taxon>
        <taxon>Pedaliaceae</taxon>
        <taxon>Sesamum</taxon>
    </lineage>
</organism>
<evidence type="ECO:0000313" key="1">
    <source>
        <dbReference type="EMBL" id="KAL0330443.1"/>
    </source>
</evidence>
<comment type="caution">
    <text evidence="1">The sequence shown here is derived from an EMBL/GenBank/DDBJ whole genome shotgun (WGS) entry which is preliminary data.</text>
</comment>
<reference evidence="1" key="2">
    <citation type="journal article" date="2024" name="Plant">
        <title>Genomic evolution and insights into agronomic trait innovations of Sesamum species.</title>
        <authorList>
            <person name="Miao H."/>
            <person name="Wang L."/>
            <person name="Qu L."/>
            <person name="Liu H."/>
            <person name="Sun Y."/>
            <person name="Le M."/>
            <person name="Wang Q."/>
            <person name="Wei S."/>
            <person name="Zheng Y."/>
            <person name="Lin W."/>
            <person name="Duan Y."/>
            <person name="Cao H."/>
            <person name="Xiong S."/>
            <person name="Wang X."/>
            <person name="Wei L."/>
            <person name="Li C."/>
            <person name="Ma Q."/>
            <person name="Ju M."/>
            <person name="Zhao R."/>
            <person name="Li G."/>
            <person name="Mu C."/>
            <person name="Tian Q."/>
            <person name="Mei H."/>
            <person name="Zhang T."/>
            <person name="Gao T."/>
            <person name="Zhang H."/>
        </authorList>
    </citation>
    <scope>NUCLEOTIDE SEQUENCE</scope>
    <source>
        <strain evidence="1">G02</strain>
    </source>
</reference>
<name>A0AAW2MJ67_SESRA</name>